<dbReference type="InterPro" id="IPR049161">
    <property type="entry name" value="GH59_cat"/>
</dbReference>
<dbReference type="Pfam" id="PF17189">
    <property type="entry name" value="Glyco_hydro_30C"/>
    <property type="match status" value="1"/>
</dbReference>
<name>A0A9P4M5B3_9PEZI</name>
<dbReference type="OrthoDB" id="2012278at2759"/>
<feature type="chain" id="PRO_5040262272" evidence="4">
    <location>
        <begin position="22"/>
        <end position="476"/>
    </location>
</feature>
<evidence type="ECO:0000313" key="7">
    <source>
        <dbReference type="EMBL" id="KAF2093669.1"/>
    </source>
</evidence>
<evidence type="ECO:0000313" key="8">
    <source>
        <dbReference type="Proteomes" id="UP000799772"/>
    </source>
</evidence>
<dbReference type="Gene3D" id="2.60.40.1180">
    <property type="entry name" value="Golgi alpha-mannosidase II"/>
    <property type="match status" value="1"/>
</dbReference>
<sequence length="476" mass="52439">MSLRACLLALVASAGASSSNGGHPSSAQVTIDASKTFQEYDGMGFSQAFQRATHIHGTRAISPLNETLSPKNSSLVLDLLFTEKGANFNILRNGIGASLTDTYDLMLSIIPVDPGSPNAKPHYVFNHDDGSQVWLSKEAKKRQPNLLIYADAWSAPGFMKDNGTENFGGHLCGVTGTHCKTGDWRQAYANMLVQYIRFYAEEGIKIDYLGFLNEPDLATSYASMQSDGTQAADFLEVLYPTLKKSPFKTKICCCDTAGWEEMRPRLAEIQDRNLEYTVDIVTSHGYDSPPSTPFDTTHKVWQTEWAELNLPWSPVWDNVSAPFEGLVWAQNVQDAFVKSNVSAFLNWIGSEYTTGNSPLILNYGDSVEISKRFWAYAHFSKFVRPGARRIDAESSSDDLHVSAFRNPDGTAAIQVINVGNGTEVVAFKTSHARGPSIKSYLTNNQYDLKESTVKYSGRGSFSGSVPARSMVSFVMR</sequence>
<dbReference type="Proteomes" id="UP000799772">
    <property type="component" value="Unassembled WGS sequence"/>
</dbReference>
<dbReference type="GO" id="GO:0016020">
    <property type="term" value="C:membrane"/>
    <property type="evidence" value="ECO:0007669"/>
    <property type="project" value="GOC"/>
</dbReference>
<dbReference type="GO" id="GO:0004348">
    <property type="term" value="F:glucosylceramidase activity"/>
    <property type="evidence" value="ECO:0007669"/>
    <property type="project" value="InterPro"/>
</dbReference>
<dbReference type="SUPFAM" id="SSF51011">
    <property type="entry name" value="Glycosyl hydrolase domain"/>
    <property type="match status" value="1"/>
</dbReference>
<dbReference type="InterPro" id="IPR001139">
    <property type="entry name" value="Glyco_hydro_30"/>
</dbReference>
<dbReference type="PANTHER" id="PTHR11069:SF23">
    <property type="entry name" value="LYSOSOMAL ACID GLUCOSYLCERAMIDASE"/>
    <property type="match status" value="1"/>
</dbReference>
<keyword evidence="3" id="KW-0378">Hydrolase</keyword>
<dbReference type="PANTHER" id="PTHR11069">
    <property type="entry name" value="GLUCOSYLCERAMIDASE"/>
    <property type="match status" value="1"/>
</dbReference>
<accession>A0A9P4M5B3</accession>
<keyword evidence="8" id="KW-1185">Reference proteome</keyword>
<keyword evidence="2 4" id="KW-0732">Signal</keyword>
<dbReference type="InterPro" id="IPR017853">
    <property type="entry name" value="GH"/>
</dbReference>
<dbReference type="EMBL" id="ML978137">
    <property type="protein sequence ID" value="KAF2093669.1"/>
    <property type="molecule type" value="Genomic_DNA"/>
</dbReference>
<evidence type="ECO:0000259" key="6">
    <source>
        <dbReference type="Pfam" id="PF17189"/>
    </source>
</evidence>
<evidence type="ECO:0000256" key="3">
    <source>
        <dbReference type="ARBA" id="ARBA00022801"/>
    </source>
</evidence>
<feature type="domain" description="Glycosyl hydrolase family 30 beta sandwich" evidence="6">
    <location>
        <begin position="386"/>
        <end position="473"/>
    </location>
</feature>
<dbReference type="AlphaFoldDB" id="A0A9P4M5B3"/>
<evidence type="ECO:0000256" key="1">
    <source>
        <dbReference type="ARBA" id="ARBA00005382"/>
    </source>
</evidence>
<dbReference type="InterPro" id="IPR033452">
    <property type="entry name" value="GH30_C"/>
</dbReference>
<feature type="domain" description="Glycosyl hydrolase family 59 catalytic" evidence="5">
    <location>
        <begin position="72"/>
        <end position="349"/>
    </location>
</feature>
<feature type="signal peptide" evidence="4">
    <location>
        <begin position="1"/>
        <end position="21"/>
    </location>
</feature>
<organism evidence="7 8">
    <name type="scientific">Rhizodiscina lignyota</name>
    <dbReference type="NCBI Taxonomy" id="1504668"/>
    <lineage>
        <taxon>Eukaryota</taxon>
        <taxon>Fungi</taxon>
        <taxon>Dikarya</taxon>
        <taxon>Ascomycota</taxon>
        <taxon>Pezizomycotina</taxon>
        <taxon>Dothideomycetes</taxon>
        <taxon>Pleosporomycetidae</taxon>
        <taxon>Aulographales</taxon>
        <taxon>Rhizodiscinaceae</taxon>
        <taxon>Rhizodiscina</taxon>
    </lineage>
</organism>
<protein>
    <submittedName>
        <fullName evidence="7">Endo-1,6-beta-D-glucanase BGN16.3</fullName>
    </submittedName>
</protein>
<dbReference type="InterPro" id="IPR013780">
    <property type="entry name" value="Glyco_hydro_b"/>
</dbReference>
<evidence type="ECO:0000256" key="4">
    <source>
        <dbReference type="SAM" id="SignalP"/>
    </source>
</evidence>
<dbReference type="Gene3D" id="3.20.20.80">
    <property type="entry name" value="Glycosidases"/>
    <property type="match status" value="1"/>
</dbReference>
<dbReference type="SUPFAM" id="SSF51445">
    <property type="entry name" value="(Trans)glycosidases"/>
    <property type="match status" value="1"/>
</dbReference>
<dbReference type="Pfam" id="PF02057">
    <property type="entry name" value="Glyco_hydro_59"/>
    <property type="match status" value="1"/>
</dbReference>
<comment type="similarity">
    <text evidence="1">Belongs to the glycosyl hydrolase 30 family.</text>
</comment>
<comment type="caution">
    <text evidence="7">The sequence shown here is derived from an EMBL/GenBank/DDBJ whole genome shotgun (WGS) entry which is preliminary data.</text>
</comment>
<gene>
    <name evidence="7" type="ORF">NA57DRAFT_48162</name>
</gene>
<dbReference type="GO" id="GO:0006680">
    <property type="term" value="P:glucosylceramide catabolic process"/>
    <property type="evidence" value="ECO:0007669"/>
    <property type="project" value="TreeGrafter"/>
</dbReference>
<reference evidence="7" key="1">
    <citation type="journal article" date="2020" name="Stud. Mycol.">
        <title>101 Dothideomycetes genomes: a test case for predicting lifestyles and emergence of pathogens.</title>
        <authorList>
            <person name="Haridas S."/>
            <person name="Albert R."/>
            <person name="Binder M."/>
            <person name="Bloem J."/>
            <person name="Labutti K."/>
            <person name="Salamov A."/>
            <person name="Andreopoulos B."/>
            <person name="Baker S."/>
            <person name="Barry K."/>
            <person name="Bills G."/>
            <person name="Bluhm B."/>
            <person name="Cannon C."/>
            <person name="Castanera R."/>
            <person name="Culley D."/>
            <person name="Daum C."/>
            <person name="Ezra D."/>
            <person name="Gonzalez J."/>
            <person name="Henrissat B."/>
            <person name="Kuo A."/>
            <person name="Liang C."/>
            <person name="Lipzen A."/>
            <person name="Lutzoni F."/>
            <person name="Magnuson J."/>
            <person name="Mondo S."/>
            <person name="Nolan M."/>
            <person name="Ohm R."/>
            <person name="Pangilinan J."/>
            <person name="Park H.-J."/>
            <person name="Ramirez L."/>
            <person name="Alfaro M."/>
            <person name="Sun H."/>
            <person name="Tritt A."/>
            <person name="Yoshinaga Y."/>
            <person name="Zwiers L.-H."/>
            <person name="Turgeon B."/>
            <person name="Goodwin S."/>
            <person name="Spatafora J."/>
            <person name="Crous P."/>
            <person name="Grigoriev I."/>
        </authorList>
    </citation>
    <scope>NUCLEOTIDE SEQUENCE</scope>
    <source>
        <strain evidence="7">CBS 133067</strain>
    </source>
</reference>
<evidence type="ECO:0000259" key="5">
    <source>
        <dbReference type="Pfam" id="PF02057"/>
    </source>
</evidence>
<evidence type="ECO:0000256" key="2">
    <source>
        <dbReference type="ARBA" id="ARBA00022729"/>
    </source>
</evidence>
<proteinExistence type="inferred from homology"/>